<comment type="caution">
    <text evidence="1">The sequence shown here is derived from an EMBL/GenBank/DDBJ whole genome shotgun (WGS) entry which is preliminary data.</text>
</comment>
<dbReference type="STRING" id="553219.CAMSH0001_0706"/>
<keyword evidence="2" id="KW-1185">Reference proteome</keyword>
<reference evidence="1 2" key="1">
    <citation type="submission" date="2009-07" db="EMBL/GenBank/DDBJ databases">
        <authorList>
            <person name="Madupu R."/>
            <person name="Sebastian Y."/>
            <person name="Durkin A.S."/>
            <person name="Torralba M."/>
            <person name="Methe B."/>
            <person name="Sutton G.G."/>
            <person name="Strausberg R.L."/>
            <person name="Nelson K.E."/>
        </authorList>
    </citation>
    <scope>NUCLEOTIDE SEQUENCE [LARGE SCALE GENOMIC DNA]</scope>
    <source>
        <strain evidence="1 2">RM3277</strain>
    </source>
</reference>
<gene>
    <name evidence="1" type="ORF">CAMSH0001_0706</name>
</gene>
<evidence type="ECO:0000313" key="1">
    <source>
        <dbReference type="EMBL" id="EET79096.1"/>
    </source>
</evidence>
<organism evidence="1 2">
    <name type="scientific">Campylobacter showae RM3277</name>
    <dbReference type="NCBI Taxonomy" id="553219"/>
    <lineage>
        <taxon>Bacteria</taxon>
        <taxon>Pseudomonadati</taxon>
        <taxon>Campylobacterota</taxon>
        <taxon>Epsilonproteobacteria</taxon>
        <taxon>Campylobacterales</taxon>
        <taxon>Campylobacteraceae</taxon>
        <taxon>Campylobacter</taxon>
    </lineage>
</organism>
<protein>
    <submittedName>
        <fullName evidence="1">Uncharacterized protein</fullName>
    </submittedName>
</protein>
<dbReference type="Proteomes" id="UP000003107">
    <property type="component" value="Unassembled WGS sequence"/>
</dbReference>
<accession>C6RH79</accession>
<evidence type="ECO:0000313" key="2">
    <source>
        <dbReference type="Proteomes" id="UP000003107"/>
    </source>
</evidence>
<dbReference type="AlphaFoldDB" id="C6RH79"/>
<proteinExistence type="predicted"/>
<name>C6RH79_9BACT</name>
<sequence length="45" mass="5400">MVKFTVKFLLYGSEIWRFLPLKFDVKFNKNAKIYSLNLTQTKSKI</sequence>
<dbReference type="EMBL" id="ACVQ01000027">
    <property type="protein sequence ID" value="EET79096.1"/>
    <property type="molecule type" value="Genomic_DNA"/>
</dbReference>